<dbReference type="PROSITE" id="PS50893">
    <property type="entry name" value="ABC_TRANSPORTER_2"/>
    <property type="match status" value="1"/>
</dbReference>
<evidence type="ECO:0000256" key="1">
    <source>
        <dbReference type="ARBA" id="ARBA00004417"/>
    </source>
</evidence>
<dbReference type="RefSeq" id="WP_188721782.1">
    <property type="nucleotide sequence ID" value="NZ_BMIF01000009.1"/>
</dbReference>
<dbReference type="PANTHER" id="PTHR43875">
    <property type="entry name" value="MALTODEXTRIN IMPORT ATP-BINDING PROTEIN MSMX"/>
    <property type="match status" value="1"/>
</dbReference>
<evidence type="ECO:0000313" key="7">
    <source>
        <dbReference type="EMBL" id="GGA73089.1"/>
    </source>
</evidence>
<dbReference type="SUPFAM" id="SSF50331">
    <property type="entry name" value="MOP-like"/>
    <property type="match status" value="1"/>
</dbReference>
<reference evidence="7" key="1">
    <citation type="journal article" date="2014" name="Int. J. Syst. Evol. Microbiol.">
        <title>Complete genome sequence of Corynebacterium casei LMG S-19264T (=DSM 44701T), isolated from a smear-ripened cheese.</title>
        <authorList>
            <consortium name="US DOE Joint Genome Institute (JGI-PGF)"/>
            <person name="Walter F."/>
            <person name="Albersmeier A."/>
            <person name="Kalinowski J."/>
            <person name="Ruckert C."/>
        </authorList>
    </citation>
    <scope>NUCLEOTIDE SEQUENCE</scope>
    <source>
        <strain evidence="7">CGMCC 1.15320</strain>
    </source>
</reference>
<comment type="subcellular location">
    <subcellularLocation>
        <location evidence="1">Cell inner membrane</location>
        <topology evidence="1">Peripheral membrane protein</topology>
    </subcellularLocation>
</comment>
<dbReference type="EMBL" id="BMIF01000009">
    <property type="protein sequence ID" value="GGA73089.1"/>
    <property type="molecule type" value="Genomic_DNA"/>
</dbReference>
<dbReference type="GO" id="GO:0055052">
    <property type="term" value="C:ATP-binding cassette (ABC) transporter complex, substrate-binding subunit-containing"/>
    <property type="evidence" value="ECO:0007669"/>
    <property type="project" value="TreeGrafter"/>
</dbReference>
<keyword evidence="5 7" id="KW-0067">ATP-binding</keyword>
<dbReference type="InterPro" id="IPR017871">
    <property type="entry name" value="ABC_transporter-like_CS"/>
</dbReference>
<dbReference type="SUPFAM" id="SSF52540">
    <property type="entry name" value="P-loop containing nucleoside triphosphate hydrolases"/>
    <property type="match status" value="1"/>
</dbReference>
<dbReference type="Pfam" id="PF00005">
    <property type="entry name" value="ABC_tran"/>
    <property type="match status" value="1"/>
</dbReference>
<dbReference type="SMART" id="SM00382">
    <property type="entry name" value="AAA"/>
    <property type="match status" value="1"/>
</dbReference>
<dbReference type="Gene3D" id="2.40.50.100">
    <property type="match status" value="1"/>
</dbReference>
<dbReference type="AlphaFoldDB" id="A0A916W771"/>
<evidence type="ECO:0000256" key="2">
    <source>
        <dbReference type="ARBA" id="ARBA00005417"/>
    </source>
</evidence>
<evidence type="ECO:0000256" key="3">
    <source>
        <dbReference type="ARBA" id="ARBA00022448"/>
    </source>
</evidence>
<dbReference type="PANTHER" id="PTHR43875:SF1">
    <property type="entry name" value="OSMOPROTECTIVE COMPOUNDS UPTAKE ATP-BINDING PROTEIN GGTA"/>
    <property type="match status" value="1"/>
</dbReference>
<gene>
    <name evidence="7" type="ORF">GCM10011385_28720</name>
</gene>
<proteinExistence type="inferred from homology"/>
<dbReference type="GO" id="GO:0016887">
    <property type="term" value="F:ATP hydrolysis activity"/>
    <property type="evidence" value="ECO:0007669"/>
    <property type="project" value="InterPro"/>
</dbReference>
<dbReference type="InterPro" id="IPR047641">
    <property type="entry name" value="ABC_transpr_MalK/UgpC-like"/>
</dbReference>
<name>A0A916W771_9HYPH</name>
<dbReference type="PROSITE" id="PS00211">
    <property type="entry name" value="ABC_TRANSPORTER_1"/>
    <property type="match status" value="1"/>
</dbReference>
<evidence type="ECO:0000256" key="5">
    <source>
        <dbReference type="ARBA" id="ARBA00022840"/>
    </source>
</evidence>
<dbReference type="InterPro" id="IPR013611">
    <property type="entry name" value="Transp-assoc_OB_typ2"/>
</dbReference>
<evidence type="ECO:0000256" key="4">
    <source>
        <dbReference type="ARBA" id="ARBA00022741"/>
    </source>
</evidence>
<dbReference type="InterPro" id="IPR003593">
    <property type="entry name" value="AAA+_ATPase"/>
</dbReference>
<keyword evidence="4" id="KW-0547">Nucleotide-binding</keyword>
<organism evidence="7 8">
    <name type="scientific">Nitratireductor aestuarii</name>
    <dbReference type="NCBI Taxonomy" id="1735103"/>
    <lineage>
        <taxon>Bacteria</taxon>
        <taxon>Pseudomonadati</taxon>
        <taxon>Pseudomonadota</taxon>
        <taxon>Alphaproteobacteria</taxon>
        <taxon>Hyphomicrobiales</taxon>
        <taxon>Phyllobacteriaceae</taxon>
        <taxon>Nitratireductor</taxon>
    </lineage>
</organism>
<reference evidence="7" key="2">
    <citation type="submission" date="2020-09" db="EMBL/GenBank/DDBJ databases">
        <authorList>
            <person name="Sun Q."/>
            <person name="Zhou Y."/>
        </authorList>
    </citation>
    <scope>NUCLEOTIDE SEQUENCE</scope>
    <source>
        <strain evidence="7">CGMCC 1.15320</strain>
    </source>
</reference>
<evidence type="ECO:0000313" key="8">
    <source>
        <dbReference type="Proteomes" id="UP000636264"/>
    </source>
</evidence>
<dbReference type="InterPro" id="IPR008995">
    <property type="entry name" value="Mo/tungstate-bd_C_term_dom"/>
</dbReference>
<comment type="caution">
    <text evidence="7">The sequence shown here is derived from an EMBL/GenBank/DDBJ whole genome shotgun (WGS) entry which is preliminary data.</text>
</comment>
<dbReference type="GO" id="GO:0005524">
    <property type="term" value="F:ATP binding"/>
    <property type="evidence" value="ECO:0007669"/>
    <property type="project" value="UniProtKB-KW"/>
</dbReference>
<dbReference type="Gene3D" id="3.40.50.300">
    <property type="entry name" value="P-loop containing nucleotide triphosphate hydrolases"/>
    <property type="match status" value="1"/>
</dbReference>
<comment type="similarity">
    <text evidence="2">Belongs to the ABC transporter superfamily.</text>
</comment>
<sequence length="353" mass="38545">MAEAVHIRNLVKRFDSPDSPGQSVFAVRSANLEVKPGELVTLLGPSGCGKTTLLRMVAGFEEPTSGDILFGDRRMNEVAPNRRDAAMVFQSYAIFPHLSVYENVVFGLRLKKLSADEIKKRADRVLAISGLTHMATRSPNQLSGGQQQRVALARAIIMEPRVLLFDEPLSNLDAKLRDQMRVEIRELQQRLGITTLYVTHDQIEAMSISDRIVVMNSGVIEQIGTPREVYAHPATRFVAEFIGKANFLNATVRDGQTIDVAGVPVPYVNQANAGDQLTVVLRPEAIALSDQGGDFPATVKRAMFLGNIAEYLIEVDGVGEWLVDSPNPGESGLFQPGSRVFATPSRAALHALS</sequence>
<dbReference type="Proteomes" id="UP000636264">
    <property type="component" value="Unassembled WGS sequence"/>
</dbReference>
<dbReference type="InterPro" id="IPR003439">
    <property type="entry name" value="ABC_transporter-like_ATP-bd"/>
</dbReference>
<dbReference type="Pfam" id="PF08402">
    <property type="entry name" value="TOBE_2"/>
    <property type="match status" value="1"/>
</dbReference>
<dbReference type="FunFam" id="3.40.50.300:FF:000042">
    <property type="entry name" value="Maltose/maltodextrin ABC transporter, ATP-binding protein"/>
    <property type="match status" value="1"/>
</dbReference>
<accession>A0A916W771</accession>
<feature type="domain" description="ABC transporter" evidence="6">
    <location>
        <begin position="5"/>
        <end position="242"/>
    </location>
</feature>
<dbReference type="InterPro" id="IPR027417">
    <property type="entry name" value="P-loop_NTPase"/>
</dbReference>
<keyword evidence="8" id="KW-1185">Reference proteome</keyword>
<protein>
    <submittedName>
        <fullName evidence="7">Polyamine ABC transporter ATP-binding protein</fullName>
    </submittedName>
</protein>
<evidence type="ECO:0000259" key="6">
    <source>
        <dbReference type="PROSITE" id="PS50893"/>
    </source>
</evidence>
<dbReference type="GO" id="GO:0140359">
    <property type="term" value="F:ABC-type transporter activity"/>
    <property type="evidence" value="ECO:0007669"/>
    <property type="project" value="UniProtKB-ARBA"/>
</dbReference>
<keyword evidence="3" id="KW-0813">Transport</keyword>